<dbReference type="STRING" id="243365.CV_2652"/>
<name>Q7NUP5_CHRVO</name>
<protein>
    <submittedName>
        <fullName evidence="1">Uncharacterized protein</fullName>
    </submittedName>
</protein>
<evidence type="ECO:0000313" key="1">
    <source>
        <dbReference type="EMBL" id="AAQ60322.1"/>
    </source>
</evidence>
<accession>Q7NUP5</accession>
<gene>
    <name evidence="1" type="ordered locus">CV_2652</name>
</gene>
<dbReference type="Proteomes" id="UP000001424">
    <property type="component" value="Chromosome"/>
</dbReference>
<dbReference type="AlphaFoldDB" id="Q7NUP5"/>
<dbReference type="HOGENOM" id="CLU_2166508_0_0_4"/>
<sequence length="110" mass="11850">MQPQYDTFDDAGVGIVRARTGAGGKPLPLHEHVHQAVPRHVFAFEFLDAPVQRGEISSLAFSHDDRRVLTGCPRLRVDPQGMDLQCDPMAGGRGYAGAVLRRGCAGQGPD</sequence>
<proteinExistence type="predicted"/>
<reference evidence="1 2" key="1">
    <citation type="journal article" date="2003" name="Proc. Natl. Acad. Sci. U.S.A.">
        <title>The complete genome sequence of Chromobacterium violaceum reveals remarkable and exploitable bacterial adaptability.</title>
        <authorList>
            <person name="Vasconcelos A.T.R."/>
            <person name="de Almeida D.F."/>
            <person name="Almeida F.C."/>
            <person name="de Almeida L.G.P."/>
            <person name="de Almeida R."/>
            <person name="Goncalves J.A.A."/>
            <person name="Andrade E.M."/>
            <person name="Antonio R.V."/>
            <person name="Araripe J."/>
            <person name="de Araujo M.F.F."/>
            <person name="Filho S.A."/>
            <person name="Azevedo V."/>
            <person name="Batista A.J."/>
            <person name="Bataus L.A.M."/>
            <person name="Batista J.S."/>
            <person name="Belo A."/>
            <person name="vander Berg C."/>
            <person name="Blamey J."/>
            <person name="Bogo M."/>
            <person name="Bonato S."/>
            <person name="Bordignon J."/>
            <person name="Brito C.A."/>
            <person name="Brocchi M."/>
            <person name="Burity H.A."/>
            <person name="Camargo A.A."/>
            <person name="Cardoso D.D.P."/>
            <person name="Carneiro N.P."/>
            <person name="Carraro D.M."/>
            <person name="Carvalho C.M.B."/>
            <person name="Cascardo J.C.M."/>
            <person name="Cavada B.S."/>
            <person name="Chueire L.M.O."/>
            <person name="Pasa T.B.C."/>
            <person name="Duran N."/>
            <person name="Fagundes N."/>
            <person name="Falcao C.L."/>
            <person name="Fantinatti F."/>
            <person name="Farias I.P."/>
            <person name="Felipe M.S.S."/>
            <person name="Ferrari L.P."/>
            <person name="Ferro J.A."/>
            <person name="Ferro M.I.T."/>
            <person name="Franco G.R."/>
            <person name="Freitas N.S.A."/>
            <person name="Furlan L.R."/>
            <person name="Gazzinelli R.T."/>
            <person name="Gomes E.A."/>
            <person name="Goncalves P.R."/>
            <person name="Grangeiro T.B."/>
            <person name="Grattapaglia D."/>
            <person name="Grisard E.C."/>
            <person name="Guimaraes C.T."/>
            <person name="Hanna E.S."/>
            <person name="Hungria M."/>
            <person name="Jardim S.N."/>
            <person name="Laurino J."/>
            <person name="Leoi L.C.T."/>
            <person name="Fassarella L."/>
            <person name="Lima A."/>
            <person name="Loureiro M.F."/>
            <person name="Lyra M.C.P."/>
            <person name="Macedo M."/>
            <person name="Madeira H.M.F."/>
            <person name="Manfio G.P."/>
            <person name="Maranhao A.Q."/>
            <person name="Martins W.S."/>
            <person name="di Mauro S.M.Z."/>
            <person name="de Medeiros S.R.B."/>
            <person name="Meissner R.D.V."/>
            <person name="Menck C.F.M."/>
            <person name="Moreira M.A.M."/>
            <person name="Nascimento F.F."/>
            <person name="Nicolas M.F."/>
            <person name="Oliveira J.G."/>
            <person name="Oliveira S.C."/>
            <person name="Paixao R.F.C."/>
            <person name="Parente J.A."/>
            <person name="Pedrosa F.O."/>
            <person name="Pena S.J.D."/>
            <person name="Perreira J.O."/>
            <person name="Perreira M."/>
            <person name="Pinto L.S.R.C."/>
            <person name="Pinto L.S."/>
            <person name="Porto J.I.R."/>
            <person name="Potrich D.P."/>
            <person name="Neto C.E.R."/>
            <person name="Reis A.M.M."/>
            <person name="Rigo L.U."/>
            <person name="Rondinelli E."/>
            <person name="dos Santos E.B.P."/>
            <person name="Santos F.R."/>
            <person name="Schneider M.P.C."/>
            <person name="Seuanez H.N."/>
            <person name="Silva A.M.R."/>
            <person name="da Silva A.L.C."/>
            <person name="Silva D.W."/>
            <person name="Silva R."/>
            <person name="Simoes I.C."/>
            <person name="Simon D."/>
            <person name="Soares C.M.A."/>
            <person name="Soares R.B.A."/>
            <person name="Souza E.M."/>
            <person name="Souza K.R.L."/>
            <person name="Souza R.C."/>
            <person name="Steffens M.B.R."/>
            <person name="Steindel M."/>
            <person name="Teixeira S.R."/>
            <person name="Urmenyi T."/>
            <person name="Vettore A."/>
            <person name="Wassem R."/>
            <person name="Zaha A."/>
            <person name="Simpson A.J.G."/>
        </authorList>
    </citation>
    <scope>NUCLEOTIDE SEQUENCE [LARGE SCALE GENOMIC DNA]</scope>
    <source>
        <strain evidence="2">ATCC 12472 / DSM 30191 / JCM 1249 / NBRC 12614 / NCIMB 9131 / NCTC 9757</strain>
    </source>
</reference>
<organism evidence="1 2">
    <name type="scientific">Chromobacterium violaceum (strain ATCC 12472 / DSM 30191 / JCM 1249 / CCUG 213 / NBRC 12614 / NCIMB 9131 / NCTC 9757 / MK)</name>
    <dbReference type="NCBI Taxonomy" id="243365"/>
    <lineage>
        <taxon>Bacteria</taxon>
        <taxon>Pseudomonadati</taxon>
        <taxon>Pseudomonadota</taxon>
        <taxon>Betaproteobacteria</taxon>
        <taxon>Neisseriales</taxon>
        <taxon>Chromobacteriaceae</taxon>
        <taxon>Chromobacterium</taxon>
    </lineage>
</organism>
<dbReference type="KEGG" id="cvi:CV_2652"/>
<dbReference type="EMBL" id="AE016825">
    <property type="protein sequence ID" value="AAQ60322.1"/>
    <property type="molecule type" value="Genomic_DNA"/>
</dbReference>
<evidence type="ECO:0000313" key="2">
    <source>
        <dbReference type="Proteomes" id="UP000001424"/>
    </source>
</evidence>
<keyword evidence="2" id="KW-1185">Reference proteome</keyword>